<comment type="caution">
    <text evidence="9">Lacks conserved residue(s) required for the propagation of feature annotation.</text>
</comment>
<dbReference type="GO" id="GO:0005737">
    <property type="term" value="C:cytoplasm"/>
    <property type="evidence" value="ECO:0007669"/>
    <property type="project" value="TreeGrafter"/>
</dbReference>
<accession>A0A1J1DX39</accession>
<reference evidence="13 14" key="1">
    <citation type="submission" date="2014-03" db="EMBL/GenBank/DDBJ databases">
        <title>complete genome sequence of Flavobacteriaceae bacterium JBKA-6.</title>
        <authorList>
            <person name="Takano T."/>
            <person name="Nakamura Y."/>
            <person name="Takuma S."/>
            <person name="Yasuike M."/>
            <person name="Matsuyama T."/>
            <person name="Sakai T."/>
            <person name="Fujiwara A."/>
            <person name="Kimoto K."/>
            <person name="Fukuda Y."/>
            <person name="Kondo H."/>
            <person name="Hirono I."/>
            <person name="Nakayasu C."/>
        </authorList>
    </citation>
    <scope>NUCLEOTIDE SEQUENCE [LARGE SCALE GENOMIC DNA]</scope>
    <source>
        <strain evidence="13 14">JBKA-6</strain>
    </source>
</reference>
<name>A0A1J1DX39_9FLAO</name>
<evidence type="ECO:0000256" key="11">
    <source>
        <dbReference type="RuleBase" id="RU004253"/>
    </source>
</evidence>
<evidence type="ECO:0000256" key="9">
    <source>
        <dbReference type="HAMAP-Rule" id="MF_00097"/>
    </source>
</evidence>
<dbReference type="SUPFAM" id="SSF51391">
    <property type="entry name" value="Thiamin phosphate synthase"/>
    <property type="match status" value="1"/>
</dbReference>
<dbReference type="Pfam" id="PF02581">
    <property type="entry name" value="TMP-TENI"/>
    <property type="match status" value="1"/>
</dbReference>
<evidence type="ECO:0000256" key="10">
    <source>
        <dbReference type="RuleBase" id="RU003826"/>
    </source>
</evidence>
<feature type="binding site" evidence="9">
    <location>
        <begin position="33"/>
        <end position="37"/>
    </location>
    <ligand>
        <name>4-amino-2-methyl-5-(diphosphooxymethyl)pyrimidine</name>
        <dbReference type="ChEBI" id="CHEBI:57841"/>
    </ligand>
</feature>
<protein>
    <recommendedName>
        <fullName evidence="9">Thiamine-phosphate synthase</fullName>
        <shortName evidence="9">TP synthase</shortName>
        <shortName evidence="9">TPS</shortName>
        <ecNumber evidence="9">2.5.1.3</ecNumber>
    </recommendedName>
    <alternativeName>
        <fullName evidence="9">Thiamine-phosphate pyrophosphorylase</fullName>
        <shortName evidence="9">TMP pyrophosphorylase</shortName>
        <shortName evidence="9">TMP-PPase</shortName>
    </alternativeName>
</protein>
<keyword evidence="5 9" id="KW-0784">Thiamine biosynthesis</keyword>
<dbReference type="InterPro" id="IPR013785">
    <property type="entry name" value="Aldolase_TIM"/>
</dbReference>
<evidence type="ECO:0000313" key="14">
    <source>
        <dbReference type="Proteomes" id="UP000243197"/>
    </source>
</evidence>
<comment type="pathway">
    <text evidence="1 9 11">Cofactor biosynthesis; thiamine diphosphate biosynthesis; thiamine phosphate from 4-amino-2-methyl-5-diphosphomethylpyrimidine and 4-methyl-5-(2-phosphoethyl)-thiazole: step 1/1.</text>
</comment>
<keyword evidence="3 9" id="KW-0479">Metal-binding</keyword>
<evidence type="ECO:0000256" key="5">
    <source>
        <dbReference type="ARBA" id="ARBA00022977"/>
    </source>
</evidence>
<comment type="function">
    <text evidence="9">Condenses 4-methyl-5-(beta-hydroxyethyl)thiazole monophosphate (THZ-P) and 2-methyl-4-amino-5-hydroxymethyl pyrimidine pyrophosphate (HMP-PP) to form thiamine monophosphate (TMP).</text>
</comment>
<proteinExistence type="inferred from homology"/>
<dbReference type="InterPro" id="IPR034291">
    <property type="entry name" value="TMP_synthase"/>
</dbReference>
<evidence type="ECO:0000256" key="7">
    <source>
        <dbReference type="ARBA" id="ARBA00047851"/>
    </source>
</evidence>
<dbReference type="InterPro" id="IPR022998">
    <property type="entry name" value="ThiamineP_synth_TenI"/>
</dbReference>
<dbReference type="EC" id="2.5.1.3" evidence="9"/>
<evidence type="ECO:0000256" key="3">
    <source>
        <dbReference type="ARBA" id="ARBA00022723"/>
    </source>
</evidence>
<comment type="cofactor">
    <cofactor evidence="9">
        <name>Mg(2+)</name>
        <dbReference type="ChEBI" id="CHEBI:18420"/>
    </cofactor>
    <text evidence="9">Binds 1 Mg(2+) ion per subunit.</text>
</comment>
<evidence type="ECO:0000259" key="12">
    <source>
        <dbReference type="Pfam" id="PF02581"/>
    </source>
</evidence>
<keyword evidence="4 9" id="KW-0460">Magnesium</keyword>
<feature type="binding site" evidence="9">
    <location>
        <position position="104"/>
    </location>
    <ligand>
        <name>4-amino-2-methyl-5-(diphosphooxymethyl)pyrimidine</name>
        <dbReference type="ChEBI" id="CHEBI:57841"/>
    </ligand>
</feature>
<dbReference type="OrthoDB" id="9812206at2"/>
<dbReference type="GO" id="GO:0009228">
    <property type="term" value="P:thiamine biosynthetic process"/>
    <property type="evidence" value="ECO:0007669"/>
    <property type="project" value="UniProtKB-KW"/>
</dbReference>
<comment type="similarity">
    <text evidence="9 10">Belongs to the thiamine-phosphate synthase family.</text>
</comment>
<evidence type="ECO:0000256" key="1">
    <source>
        <dbReference type="ARBA" id="ARBA00005165"/>
    </source>
</evidence>
<sequence length="211" mass="23290">MISRIQYITHGNTCDDHLLNISRVCRAGIDWVQLRLKDISDSDYISTAIEAKRICDSYKAKLIINDRADISSIVDAHGVHIGQGDMPLKYVKKVLKEGKIIGCTANTFEEICSISKNQVDYIGLGPFKFTTTKLNIAPVLGIDGYNRIISNLNNFKLPIIAVGGIELGDIEAIMKTGIYGVAVSSLLRVDSNLEETVIKVKKYISNAKDSR</sequence>
<feature type="binding site" evidence="9">
    <location>
        <position position="133"/>
    </location>
    <ligand>
        <name>4-amino-2-methyl-5-(diphosphooxymethyl)pyrimidine</name>
        <dbReference type="ChEBI" id="CHEBI:57841"/>
    </ligand>
</feature>
<dbReference type="AlphaFoldDB" id="A0A1J1DX39"/>
<dbReference type="Gene3D" id="3.20.20.70">
    <property type="entry name" value="Aldolase class I"/>
    <property type="match status" value="1"/>
</dbReference>
<gene>
    <name evidence="9" type="primary">thiE</name>
    <name evidence="13" type="ORF">JBKA6_0396</name>
</gene>
<dbReference type="KEGG" id="ise:JBKA6_0396"/>
<dbReference type="PANTHER" id="PTHR20857">
    <property type="entry name" value="THIAMINE-PHOSPHATE PYROPHOSPHORYLASE"/>
    <property type="match status" value="1"/>
</dbReference>
<keyword evidence="2 9" id="KW-0808">Transferase</keyword>
<feature type="binding site" evidence="9">
    <location>
        <position position="66"/>
    </location>
    <ligand>
        <name>Mg(2+)</name>
        <dbReference type="ChEBI" id="CHEBI:18420"/>
    </ligand>
</feature>
<dbReference type="GO" id="GO:0009229">
    <property type="term" value="P:thiamine diphosphate biosynthetic process"/>
    <property type="evidence" value="ECO:0007669"/>
    <property type="project" value="UniProtKB-UniRule"/>
</dbReference>
<comment type="catalytic activity">
    <reaction evidence="6 9 10">
        <text>4-methyl-5-(2-phosphooxyethyl)-thiazole + 4-amino-2-methyl-5-(diphosphooxymethyl)pyrimidine + H(+) = thiamine phosphate + diphosphate</text>
        <dbReference type="Rhea" id="RHEA:22328"/>
        <dbReference type="ChEBI" id="CHEBI:15378"/>
        <dbReference type="ChEBI" id="CHEBI:33019"/>
        <dbReference type="ChEBI" id="CHEBI:37575"/>
        <dbReference type="ChEBI" id="CHEBI:57841"/>
        <dbReference type="ChEBI" id="CHEBI:58296"/>
        <dbReference type="EC" id="2.5.1.3"/>
    </reaction>
</comment>
<dbReference type="RefSeq" id="WP_096685365.1">
    <property type="nucleotide sequence ID" value="NZ_AP014564.1"/>
</dbReference>
<dbReference type="InterPro" id="IPR036206">
    <property type="entry name" value="ThiamineP_synth_sf"/>
</dbReference>
<dbReference type="NCBIfam" id="TIGR00693">
    <property type="entry name" value="thiE"/>
    <property type="match status" value="1"/>
</dbReference>
<dbReference type="CDD" id="cd00564">
    <property type="entry name" value="TMP_TenI"/>
    <property type="match status" value="1"/>
</dbReference>
<feature type="binding site" evidence="9">
    <location>
        <position position="164"/>
    </location>
    <ligand>
        <name>2-[(2R,5Z)-2-carboxy-4-methylthiazol-5(2H)-ylidene]ethyl phosphate</name>
        <dbReference type="ChEBI" id="CHEBI:62899"/>
    </ligand>
</feature>
<feature type="binding site" evidence="9">
    <location>
        <position position="85"/>
    </location>
    <ligand>
        <name>Mg(2+)</name>
        <dbReference type="ChEBI" id="CHEBI:18420"/>
    </ligand>
</feature>
<evidence type="ECO:0000313" key="13">
    <source>
        <dbReference type="EMBL" id="BAV94409.1"/>
    </source>
</evidence>
<evidence type="ECO:0000256" key="4">
    <source>
        <dbReference type="ARBA" id="ARBA00022842"/>
    </source>
</evidence>
<dbReference type="GO" id="GO:0004789">
    <property type="term" value="F:thiamine-phosphate diphosphorylase activity"/>
    <property type="evidence" value="ECO:0007669"/>
    <property type="project" value="UniProtKB-UniRule"/>
</dbReference>
<dbReference type="EMBL" id="AP014564">
    <property type="protein sequence ID" value="BAV94409.1"/>
    <property type="molecule type" value="Genomic_DNA"/>
</dbReference>
<feature type="domain" description="Thiamine phosphate synthase/TenI" evidence="12">
    <location>
        <begin position="7"/>
        <end position="185"/>
    </location>
</feature>
<evidence type="ECO:0000256" key="6">
    <source>
        <dbReference type="ARBA" id="ARBA00047334"/>
    </source>
</evidence>
<dbReference type="GO" id="GO:0000287">
    <property type="term" value="F:magnesium ion binding"/>
    <property type="evidence" value="ECO:0007669"/>
    <property type="project" value="UniProtKB-UniRule"/>
</dbReference>
<dbReference type="PANTHER" id="PTHR20857:SF23">
    <property type="entry name" value="THIAMINE BIOSYNTHETIC BIFUNCTIONAL ENZYME"/>
    <property type="match status" value="1"/>
</dbReference>
<dbReference type="Proteomes" id="UP000243197">
    <property type="component" value="Chromosome"/>
</dbReference>
<evidence type="ECO:0000256" key="8">
    <source>
        <dbReference type="ARBA" id="ARBA00047883"/>
    </source>
</evidence>
<comment type="catalytic activity">
    <reaction evidence="7 9 10">
        <text>2-(2-carboxy-4-methylthiazol-5-yl)ethyl phosphate + 4-amino-2-methyl-5-(diphosphooxymethyl)pyrimidine + 2 H(+) = thiamine phosphate + CO2 + diphosphate</text>
        <dbReference type="Rhea" id="RHEA:47848"/>
        <dbReference type="ChEBI" id="CHEBI:15378"/>
        <dbReference type="ChEBI" id="CHEBI:16526"/>
        <dbReference type="ChEBI" id="CHEBI:33019"/>
        <dbReference type="ChEBI" id="CHEBI:37575"/>
        <dbReference type="ChEBI" id="CHEBI:57841"/>
        <dbReference type="ChEBI" id="CHEBI:62890"/>
        <dbReference type="EC" id="2.5.1.3"/>
    </reaction>
</comment>
<evidence type="ECO:0000256" key="2">
    <source>
        <dbReference type="ARBA" id="ARBA00022679"/>
    </source>
</evidence>
<feature type="binding site" evidence="9">
    <location>
        <position position="65"/>
    </location>
    <ligand>
        <name>4-amino-2-methyl-5-(diphosphooxymethyl)pyrimidine</name>
        <dbReference type="ChEBI" id="CHEBI:57841"/>
    </ligand>
</feature>
<comment type="catalytic activity">
    <reaction evidence="8 9 10">
        <text>2-[(2R,5Z)-2-carboxy-4-methylthiazol-5(2H)-ylidene]ethyl phosphate + 4-amino-2-methyl-5-(diphosphooxymethyl)pyrimidine + 2 H(+) = thiamine phosphate + CO2 + diphosphate</text>
        <dbReference type="Rhea" id="RHEA:47844"/>
        <dbReference type="ChEBI" id="CHEBI:15378"/>
        <dbReference type="ChEBI" id="CHEBI:16526"/>
        <dbReference type="ChEBI" id="CHEBI:33019"/>
        <dbReference type="ChEBI" id="CHEBI:37575"/>
        <dbReference type="ChEBI" id="CHEBI:57841"/>
        <dbReference type="ChEBI" id="CHEBI:62899"/>
        <dbReference type="EC" id="2.5.1.3"/>
    </reaction>
</comment>
<keyword evidence="14" id="KW-1185">Reference proteome</keyword>
<feature type="binding site" evidence="9">
    <location>
        <begin position="130"/>
        <end position="132"/>
    </location>
    <ligand>
        <name>2-[(2R,5Z)-2-carboxy-4-methylthiazol-5(2H)-ylidene]ethyl phosphate</name>
        <dbReference type="ChEBI" id="CHEBI:62899"/>
    </ligand>
</feature>
<dbReference type="HAMAP" id="MF_00097">
    <property type="entry name" value="TMP_synthase"/>
    <property type="match status" value="1"/>
</dbReference>
<dbReference type="UniPathway" id="UPA00060">
    <property type="reaction ID" value="UER00141"/>
</dbReference>
<organism evidence="13 14">
    <name type="scientific">Ichthyobacterium seriolicida</name>
    <dbReference type="NCBI Taxonomy" id="242600"/>
    <lineage>
        <taxon>Bacteria</taxon>
        <taxon>Pseudomonadati</taxon>
        <taxon>Bacteroidota</taxon>
        <taxon>Flavobacteriia</taxon>
        <taxon>Flavobacteriales</taxon>
        <taxon>Ichthyobacteriaceae</taxon>
        <taxon>Ichthyobacterium</taxon>
    </lineage>
</organism>